<evidence type="ECO:0000313" key="2">
    <source>
        <dbReference type="EMBL" id="EGW32475.1"/>
    </source>
</evidence>
<dbReference type="KEGG" id="spaa:SPAPADRAFT_153457"/>
<protein>
    <submittedName>
        <fullName evidence="2">Uncharacterized protein</fullName>
    </submittedName>
</protein>
<dbReference type="OMA" id="EASECRI"/>
<proteinExistence type="predicted"/>
<dbReference type="eggNOG" id="ENOG502RQ0B">
    <property type="taxonomic scope" value="Eukaryota"/>
</dbReference>
<feature type="signal peptide" evidence="1">
    <location>
        <begin position="1"/>
        <end position="17"/>
    </location>
</feature>
<reference evidence="2 3" key="1">
    <citation type="journal article" date="2011" name="Proc. Natl. Acad. Sci. U.S.A.">
        <title>Comparative genomics of xylose-fermenting fungi for enhanced biofuel production.</title>
        <authorList>
            <person name="Wohlbach D.J."/>
            <person name="Kuo A."/>
            <person name="Sato T.K."/>
            <person name="Potts K.M."/>
            <person name="Salamov A.A."/>
            <person name="LaButti K.M."/>
            <person name="Sun H."/>
            <person name="Clum A."/>
            <person name="Pangilinan J.L."/>
            <person name="Lindquist E.A."/>
            <person name="Lucas S."/>
            <person name="Lapidus A."/>
            <person name="Jin M."/>
            <person name="Gunawan C."/>
            <person name="Balan V."/>
            <person name="Dale B.E."/>
            <person name="Jeffries T.W."/>
            <person name="Zinkel R."/>
            <person name="Barry K.W."/>
            <person name="Grigoriev I.V."/>
            <person name="Gasch A.P."/>
        </authorList>
    </citation>
    <scope>NUCLEOTIDE SEQUENCE [LARGE SCALE GENOMIC DNA]</scope>
    <source>
        <strain evidence="3">NRRL Y-27907 / 11-Y1</strain>
    </source>
</reference>
<dbReference type="HOGENOM" id="CLU_098378_0_0_1"/>
<gene>
    <name evidence="2" type="ORF">SPAPADRAFT_153457</name>
</gene>
<dbReference type="GeneID" id="18870955"/>
<evidence type="ECO:0000313" key="3">
    <source>
        <dbReference type="Proteomes" id="UP000000709"/>
    </source>
</evidence>
<organism evidence="3">
    <name type="scientific">Spathaspora passalidarum (strain NRRL Y-27907 / 11-Y1)</name>
    <dbReference type="NCBI Taxonomy" id="619300"/>
    <lineage>
        <taxon>Eukaryota</taxon>
        <taxon>Fungi</taxon>
        <taxon>Dikarya</taxon>
        <taxon>Ascomycota</taxon>
        <taxon>Saccharomycotina</taxon>
        <taxon>Pichiomycetes</taxon>
        <taxon>Debaryomycetaceae</taxon>
        <taxon>Spathaspora</taxon>
    </lineage>
</organism>
<dbReference type="InParanoid" id="G3AN92"/>
<dbReference type="Proteomes" id="UP000000709">
    <property type="component" value="Unassembled WGS sequence"/>
</dbReference>
<sequence>MFKIVLVIILLITSVSGVLPDHNEVDRSILKVSTRTHDKHLIIQTLQDVADKITLRPDNSARFQLWNGEDDRTCIEGSSIKYYISKIELTDKNLEASECRINLNANFQAVLEPTPNIHLLFLSNKDAIDTQLKINLLDEFSLYSQFKEYKFNDFGNLNYDLQCVIDYQEIMQVQFKETIIEVTLERKIDVHESCGFNQLNNQFPGYYKDSDIVQLPVNGTFYCHRGKSSTCNRAIAEYKGSRYKLPD</sequence>
<name>G3AN92_SPAPN</name>
<dbReference type="OrthoDB" id="4076141at2759"/>
<evidence type="ECO:0000256" key="1">
    <source>
        <dbReference type="SAM" id="SignalP"/>
    </source>
</evidence>
<keyword evidence="3" id="KW-1185">Reference proteome</keyword>
<feature type="chain" id="PRO_5003442451" evidence="1">
    <location>
        <begin position="18"/>
        <end position="247"/>
    </location>
</feature>
<dbReference type="EMBL" id="GL996502">
    <property type="protein sequence ID" value="EGW32475.1"/>
    <property type="molecule type" value="Genomic_DNA"/>
</dbReference>
<dbReference type="AlphaFoldDB" id="G3AN92"/>
<keyword evidence="1" id="KW-0732">Signal</keyword>
<accession>G3AN92</accession>
<dbReference type="RefSeq" id="XP_007375751.1">
    <property type="nucleotide sequence ID" value="XM_007375689.1"/>
</dbReference>